<evidence type="ECO:0000313" key="2">
    <source>
        <dbReference type="Proteomes" id="UP001180453"/>
    </source>
</evidence>
<dbReference type="InterPro" id="IPR029024">
    <property type="entry name" value="TerB-like"/>
</dbReference>
<proteinExistence type="predicted"/>
<reference evidence="1 2" key="1">
    <citation type="submission" date="2023-07" db="EMBL/GenBank/DDBJ databases">
        <title>Sorghum-associated microbial communities from plants grown in Nebraska, USA.</title>
        <authorList>
            <person name="Schachtman D."/>
        </authorList>
    </citation>
    <scope>NUCLEOTIDE SEQUENCE [LARGE SCALE GENOMIC DNA]</scope>
    <source>
        <strain evidence="1 2">BE314</strain>
    </source>
</reference>
<keyword evidence="2" id="KW-1185">Reference proteome</keyword>
<dbReference type="Proteomes" id="UP001180453">
    <property type="component" value="Unassembled WGS sequence"/>
</dbReference>
<evidence type="ECO:0000313" key="1">
    <source>
        <dbReference type="EMBL" id="MDR7271705.1"/>
    </source>
</evidence>
<accession>A0ABU1YS75</accession>
<protein>
    <recommendedName>
        <fullName evidence="3">Tellurite resistance protein TerB</fullName>
    </recommendedName>
</protein>
<sequence length="386" mass="40112">MSTPPNPTEPGSALDGVTQVVAEPLRFKAKLAIGENAYKSLRMINRTREIWDVLGAAGGGAAVAKAAALGLGAAATPVGWVAIAALASGGACYGLYRWLGDTKGARVIEIPKFLNTPLDTLGLALFDLIAPLSLRLAAVDGEIEATERAALVKHLVDEWGLDANFVTRAIEGIEPGVLQGSVEEMAAELSSFLHANPDCNHKAIATDLGEFLRKLLEAGGPLSEAEEAALAASLTLLLQEPDGPLTKVWVVARSGAGKAAEHLGSSAREAAGWTRERLPSAEELQAVAGSVASKALQGARSGAEQLGTSAKDVAAWTRERLPTPGQLQAATGTAAAQVQQTVQKAASWAQDKLPAPEQVEDAAKRTLGLAKAGLKRIRKKRSDPAL</sequence>
<dbReference type="SUPFAM" id="SSF158682">
    <property type="entry name" value="TerB-like"/>
    <property type="match status" value="1"/>
</dbReference>
<organism evidence="1 2">
    <name type="scientific">Roseateles saccharophilus</name>
    <name type="common">Pseudomonas saccharophila</name>
    <dbReference type="NCBI Taxonomy" id="304"/>
    <lineage>
        <taxon>Bacteria</taxon>
        <taxon>Pseudomonadati</taxon>
        <taxon>Pseudomonadota</taxon>
        <taxon>Betaproteobacteria</taxon>
        <taxon>Burkholderiales</taxon>
        <taxon>Sphaerotilaceae</taxon>
        <taxon>Roseateles</taxon>
    </lineage>
</organism>
<gene>
    <name evidence="1" type="ORF">J2X20_004373</name>
</gene>
<dbReference type="RefSeq" id="WP_310269402.1">
    <property type="nucleotide sequence ID" value="NZ_JAVDXU010000003.1"/>
</dbReference>
<name>A0ABU1YS75_ROSSA</name>
<evidence type="ECO:0008006" key="3">
    <source>
        <dbReference type="Google" id="ProtNLM"/>
    </source>
</evidence>
<comment type="caution">
    <text evidence="1">The sequence shown here is derived from an EMBL/GenBank/DDBJ whole genome shotgun (WGS) entry which is preliminary data.</text>
</comment>
<dbReference type="EMBL" id="JAVDXU010000003">
    <property type="protein sequence ID" value="MDR7271705.1"/>
    <property type="molecule type" value="Genomic_DNA"/>
</dbReference>